<comment type="caution">
    <text evidence="1">The sequence shown here is derived from an EMBL/GenBank/DDBJ whole genome shotgun (WGS) entry which is preliminary data.</text>
</comment>
<keyword evidence="2" id="KW-1185">Reference proteome</keyword>
<accession>A0ABT9Q2N3</accession>
<sequence>MDDNTEDLWRLSHGSWTRQRSRSATWNPVIDIAADSRDNAWFVTSVDPDGEDSTVLHHSGKVWRQSTLPVRSLAAVAATGPDDVWVVSDTQMSNEVAIMLHWNAAGWQKVDHPCMVELARPSCRGRRYLEQMSLVAQQDGQAWAVGPAWADGGSPAVLHWDRTRWRQVDLNVVQTALTAVRIDPASGLWIAANPASGAPYVLNLRDGRWTKSTFPGGSPADRIIDIAPAPGTTRLWVHTERHDLAGHQRSDRRTSLIYELVQ</sequence>
<reference evidence="1 2" key="1">
    <citation type="submission" date="2023-07" db="EMBL/GenBank/DDBJ databases">
        <title>Sequencing the genomes of 1000 actinobacteria strains.</title>
        <authorList>
            <person name="Klenk H.-P."/>
        </authorList>
    </citation>
    <scope>NUCLEOTIDE SEQUENCE [LARGE SCALE GENOMIC DNA]</scope>
    <source>
        <strain evidence="1 2">DSM 46740</strain>
    </source>
</reference>
<dbReference type="EMBL" id="JAUSQU010000001">
    <property type="protein sequence ID" value="MDP9840976.1"/>
    <property type="molecule type" value="Genomic_DNA"/>
</dbReference>
<gene>
    <name evidence="1" type="ORF">J2853_000187</name>
</gene>
<evidence type="ECO:0000313" key="2">
    <source>
        <dbReference type="Proteomes" id="UP001225356"/>
    </source>
</evidence>
<dbReference type="RefSeq" id="WP_307553898.1">
    <property type="nucleotide sequence ID" value="NZ_JAUSQU010000001.1"/>
</dbReference>
<name>A0ABT9Q2N3_9ACTN</name>
<dbReference type="SUPFAM" id="SSF63825">
    <property type="entry name" value="YWTD domain"/>
    <property type="match status" value="1"/>
</dbReference>
<dbReference type="Proteomes" id="UP001225356">
    <property type="component" value="Unassembled WGS sequence"/>
</dbReference>
<proteinExistence type="predicted"/>
<evidence type="ECO:0000313" key="1">
    <source>
        <dbReference type="EMBL" id="MDP9840976.1"/>
    </source>
</evidence>
<organism evidence="1 2">
    <name type="scientific">Streptosporangium lutulentum</name>
    <dbReference type="NCBI Taxonomy" id="1461250"/>
    <lineage>
        <taxon>Bacteria</taxon>
        <taxon>Bacillati</taxon>
        <taxon>Actinomycetota</taxon>
        <taxon>Actinomycetes</taxon>
        <taxon>Streptosporangiales</taxon>
        <taxon>Streptosporangiaceae</taxon>
        <taxon>Streptosporangium</taxon>
    </lineage>
</organism>
<protein>
    <submittedName>
        <fullName evidence="1">Uncharacterized protein</fullName>
    </submittedName>
</protein>